<keyword evidence="2" id="KW-1185">Reference proteome</keyword>
<reference evidence="1 2" key="1">
    <citation type="submission" date="2024-04" db="EMBL/GenBank/DDBJ databases">
        <title>A novel species isolated from cricket.</title>
        <authorList>
            <person name="Wang H.-C."/>
        </authorList>
    </citation>
    <scope>NUCLEOTIDE SEQUENCE [LARGE SCALE GENOMIC DNA]</scope>
    <source>
        <strain evidence="1 2">WL0021</strain>
    </source>
</reference>
<organism evidence="1 2">
    <name type="scientific">Hohaiivirga grylli</name>
    <dbReference type="NCBI Taxonomy" id="3133970"/>
    <lineage>
        <taxon>Bacteria</taxon>
        <taxon>Pseudomonadati</taxon>
        <taxon>Pseudomonadota</taxon>
        <taxon>Alphaproteobacteria</taxon>
        <taxon>Hyphomicrobiales</taxon>
        <taxon>Methylobacteriaceae</taxon>
        <taxon>Hohaiivirga</taxon>
    </lineage>
</organism>
<evidence type="ECO:0000313" key="2">
    <source>
        <dbReference type="Proteomes" id="UP001418637"/>
    </source>
</evidence>
<dbReference type="Proteomes" id="UP001418637">
    <property type="component" value="Unassembled WGS sequence"/>
</dbReference>
<comment type="caution">
    <text evidence="1">The sequence shown here is derived from an EMBL/GenBank/DDBJ whole genome shotgun (WGS) entry which is preliminary data.</text>
</comment>
<proteinExistence type="predicted"/>
<gene>
    <name evidence="1" type="ORF">WJT86_12235</name>
</gene>
<name>A0ABV0BLM9_9HYPH</name>
<sequence length="183" mass="21420">MKNMNLNIALYLKNALDEDSLFPKNVFSKEFNNSLFFEADLIFSENFVDFILTIMEIECVEQFCLLNMDETNFNYSKYSAAIMGNDINKESYLSLLKFSSLSNQWLYSMQRYSCCSSSGNWVIYCERMNDIAVISFKQGCNIDKYKRALDTLKALPIKEIVTSERFPFNKLVPSYQEELIQNY</sequence>
<evidence type="ECO:0000313" key="1">
    <source>
        <dbReference type="EMBL" id="MEN3931814.1"/>
    </source>
</evidence>
<dbReference type="RefSeq" id="WP_346337873.1">
    <property type="nucleotide sequence ID" value="NZ_JBBYXI010000016.1"/>
</dbReference>
<dbReference type="EMBL" id="JBBYXI010000016">
    <property type="protein sequence ID" value="MEN3931814.1"/>
    <property type="molecule type" value="Genomic_DNA"/>
</dbReference>
<protein>
    <submittedName>
        <fullName evidence="1">Uncharacterized protein</fullName>
    </submittedName>
</protein>
<accession>A0ABV0BLM9</accession>